<sequence>MMPLLHNYVTIDTNTLLSNPKHLEILFTMCRKVLCGDAGEDAECHAAKLLEVIILQCKGRGIDQCIPPFVQLVFGEINPRGQNQRAPYYVSSGCNCRPVL</sequence>
<accession>A0A0K8R516</accession>
<dbReference type="InterPro" id="IPR011989">
    <property type="entry name" value="ARM-like"/>
</dbReference>
<name>A0A0K8R516_IXORI</name>
<dbReference type="EMBL" id="GADI01007563">
    <property type="protein sequence ID" value="JAA66245.1"/>
    <property type="molecule type" value="mRNA"/>
</dbReference>
<protein>
    <recommendedName>
        <fullName evidence="2">Secreted protein</fullName>
    </recommendedName>
</protein>
<dbReference type="AlphaFoldDB" id="A0A0K8R516"/>
<organism evidence="1">
    <name type="scientific">Ixodes ricinus</name>
    <name type="common">Common tick</name>
    <name type="synonym">Acarus ricinus</name>
    <dbReference type="NCBI Taxonomy" id="34613"/>
    <lineage>
        <taxon>Eukaryota</taxon>
        <taxon>Metazoa</taxon>
        <taxon>Ecdysozoa</taxon>
        <taxon>Arthropoda</taxon>
        <taxon>Chelicerata</taxon>
        <taxon>Arachnida</taxon>
        <taxon>Acari</taxon>
        <taxon>Parasitiformes</taxon>
        <taxon>Ixodida</taxon>
        <taxon>Ixodoidea</taxon>
        <taxon>Ixodidae</taxon>
        <taxon>Ixodinae</taxon>
        <taxon>Ixodes</taxon>
    </lineage>
</organism>
<reference evidence="1" key="1">
    <citation type="submission" date="2012-12" db="EMBL/GenBank/DDBJ databases">
        <title>Identification and characterization of a phenylalanine ammonia-lyase gene family in Isatis indigotica Fort.</title>
        <authorList>
            <person name="Liu Q."/>
            <person name="Chen J."/>
            <person name="Zhou X."/>
            <person name="Di P."/>
            <person name="Xiao Y."/>
            <person name="Xuan H."/>
            <person name="Zhang L."/>
            <person name="Chen W."/>
        </authorList>
    </citation>
    <scope>NUCLEOTIDE SEQUENCE</scope>
    <source>
        <tissue evidence="1">Salivary gland</tissue>
    </source>
</reference>
<evidence type="ECO:0008006" key="2">
    <source>
        <dbReference type="Google" id="ProtNLM"/>
    </source>
</evidence>
<proteinExistence type="evidence at transcript level"/>
<evidence type="ECO:0000313" key="1">
    <source>
        <dbReference type="EMBL" id="JAA66245.1"/>
    </source>
</evidence>
<dbReference type="Gene3D" id="1.25.10.10">
    <property type="entry name" value="Leucine-rich Repeat Variant"/>
    <property type="match status" value="1"/>
</dbReference>